<feature type="transmembrane region" description="Helical" evidence="1">
    <location>
        <begin position="82"/>
        <end position="103"/>
    </location>
</feature>
<feature type="transmembrane region" description="Helical" evidence="1">
    <location>
        <begin position="40"/>
        <end position="61"/>
    </location>
</feature>
<dbReference type="KEGG" id="fsi:Flexsi_1410"/>
<evidence type="ECO:0000313" key="3">
    <source>
        <dbReference type="Proteomes" id="UP000006621"/>
    </source>
</evidence>
<evidence type="ECO:0000256" key="1">
    <source>
        <dbReference type="SAM" id="Phobius"/>
    </source>
</evidence>
<dbReference type="AlphaFoldDB" id="F8E7Z2"/>
<dbReference type="HOGENOM" id="CLU_2245981_0_0_0"/>
<sequence length="104" mass="11989">MQITLKNICTAKNGVTSVLLIIIFAVYTLALGYFAPVLSLFSAVSIGLMWAVLTITFEFLFGHFVAKIPFSELLNDYNLFKGRIWILIPIWLFILPIILYYFYR</sequence>
<reference evidence="2 3" key="1">
    <citation type="journal article" date="2011" name="Stand. Genomic Sci.">
        <title>Genome sequence of the moderately thermophilic halophile Flexistipes sinusarabici strain (MAS10).</title>
        <authorList>
            <person name="Lapidus A."/>
            <person name="Chertkov O."/>
            <person name="Nolan M."/>
            <person name="Lucas S."/>
            <person name="Hammon N."/>
            <person name="Deshpande S."/>
            <person name="Cheng J.F."/>
            <person name="Tapia R."/>
            <person name="Han C."/>
            <person name="Goodwin L."/>
            <person name="Pitluck S."/>
            <person name="Liolios K."/>
            <person name="Pagani I."/>
            <person name="Ivanova N."/>
            <person name="Huntemann M."/>
            <person name="Mavromatis K."/>
            <person name="Mikhailova N."/>
            <person name="Pati A."/>
            <person name="Chen A."/>
            <person name="Palaniappan K."/>
            <person name="Land M."/>
            <person name="Hauser L."/>
            <person name="Brambilla E.M."/>
            <person name="Rohde M."/>
            <person name="Abt B."/>
            <person name="Spring S."/>
            <person name="Goker M."/>
            <person name="Bristow J."/>
            <person name="Eisen J.A."/>
            <person name="Markowitz V."/>
            <person name="Hugenholtz P."/>
            <person name="Kyrpides N.C."/>
            <person name="Klenk H.P."/>
            <person name="Woyke T."/>
        </authorList>
    </citation>
    <scope>NUCLEOTIDE SEQUENCE [LARGE SCALE GENOMIC DNA]</scope>
    <source>
        <strain evidence="3">DSM 4947 / MAS 10</strain>
    </source>
</reference>
<keyword evidence="1" id="KW-0472">Membrane</keyword>
<reference evidence="3" key="2">
    <citation type="submission" date="2011-06" db="EMBL/GenBank/DDBJ databases">
        <title>The complete genome of Flexistipes sinusarabici DSM 4947.</title>
        <authorList>
            <person name="Lucas S."/>
            <person name="Han J."/>
            <person name="Lapidus A."/>
            <person name="Bruce D."/>
            <person name="Goodwin L."/>
            <person name="Pitluck S."/>
            <person name="Peters L."/>
            <person name="Kyrpides N."/>
            <person name="Mavromatis K."/>
            <person name="Ivanova N."/>
            <person name="Mikhailova N."/>
            <person name="Chertkov O."/>
            <person name="Detter J.C."/>
            <person name="Tapia R."/>
            <person name="Han C."/>
            <person name="Land M."/>
            <person name="Hauser L."/>
            <person name="Markowitz V."/>
            <person name="Cheng J.-F."/>
            <person name="Hugenholtz P."/>
            <person name="Woyke T."/>
            <person name="Wu D."/>
            <person name="Spring S."/>
            <person name="Schroeder M."/>
            <person name="Brambilla E."/>
            <person name="Klenk H.-P."/>
            <person name="Eisen J.A."/>
        </authorList>
    </citation>
    <scope>NUCLEOTIDE SEQUENCE [LARGE SCALE GENOMIC DNA]</scope>
    <source>
        <strain evidence="3">DSM 4947 / MAS 10</strain>
    </source>
</reference>
<organism evidence="2 3">
    <name type="scientific">Flexistipes sinusarabici (strain ATCC 49648 / DSM 4947 / MAS 10)</name>
    <dbReference type="NCBI Taxonomy" id="717231"/>
    <lineage>
        <taxon>Bacteria</taxon>
        <taxon>Pseudomonadati</taxon>
        <taxon>Deferribacterota</taxon>
        <taxon>Deferribacteres</taxon>
        <taxon>Deferribacterales</taxon>
        <taxon>Flexistipitaceae</taxon>
        <taxon>Flexistipes</taxon>
    </lineage>
</organism>
<keyword evidence="1" id="KW-1133">Transmembrane helix</keyword>
<feature type="transmembrane region" description="Helical" evidence="1">
    <location>
        <begin position="12"/>
        <end position="34"/>
    </location>
</feature>
<proteinExistence type="predicted"/>
<protein>
    <submittedName>
        <fullName evidence="2">Uncharacterized protein</fullName>
    </submittedName>
</protein>
<dbReference type="EMBL" id="CP002858">
    <property type="protein sequence ID" value="AEI15060.1"/>
    <property type="molecule type" value="Genomic_DNA"/>
</dbReference>
<dbReference type="Proteomes" id="UP000006621">
    <property type="component" value="Chromosome"/>
</dbReference>
<accession>F8E7Z2</accession>
<keyword evidence="3" id="KW-1185">Reference proteome</keyword>
<name>F8E7Z2_FLESM</name>
<evidence type="ECO:0000313" key="2">
    <source>
        <dbReference type="EMBL" id="AEI15060.1"/>
    </source>
</evidence>
<gene>
    <name evidence="2" type="ordered locus">Flexsi_1410</name>
</gene>
<keyword evidence="1" id="KW-0812">Transmembrane</keyword>